<reference evidence="1" key="1">
    <citation type="submission" date="2021-02" db="EMBL/GenBank/DDBJ databases">
        <authorList>
            <person name="Steward A R."/>
        </authorList>
    </citation>
    <scope>NUCLEOTIDE SEQUENCE</scope>
</reference>
<sequence length="91" mass="9880">MILLTAPLIIRVPNQIGKQSETAALLGKIFRQATYYIDAGVGACNRRTKFICSLWTGGTATVSLNRVPLKRVCYATANLRVAQTGPKVTVE</sequence>
<proteinExistence type="predicted"/>
<evidence type="ECO:0000313" key="2">
    <source>
        <dbReference type="Proteomes" id="UP000663880"/>
    </source>
</evidence>
<dbReference type="EMBL" id="CAJOBZ010000019">
    <property type="protein sequence ID" value="CAF4860523.1"/>
    <property type="molecule type" value="Genomic_DNA"/>
</dbReference>
<protein>
    <submittedName>
        <fullName evidence="1">Uncharacterized protein</fullName>
    </submittedName>
</protein>
<evidence type="ECO:0000313" key="1">
    <source>
        <dbReference type="EMBL" id="CAF4860523.1"/>
    </source>
</evidence>
<accession>A0A821SVB3</accession>
<organism evidence="1 2">
    <name type="scientific">Pieris macdunnoughi</name>
    <dbReference type="NCBI Taxonomy" id="345717"/>
    <lineage>
        <taxon>Eukaryota</taxon>
        <taxon>Metazoa</taxon>
        <taxon>Ecdysozoa</taxon>
        <taxon>Arthropoda</taxon>
        <taxon>Hexapoda</taxon>
        <taxon>Insecta</taxon>
        <taxon>Pterygota</taxon>
        <taxon>Neoptera</taxon>
        <taxon>Endopterygota</taxon>
        <taxon>Lepidoptera</taxon>
        <taxon>Glossata</taxon>
        <taxon>Ditrysia</taxon>
        <taxon>Papilionoidea</taxon>
        <taxon>Pieridae</taxon>
        <taxon>Pierinae</taxon>
        <taxon>Pieris</taxon>
    </lineage>
</organism>
<dbReference type="AlphaFoldDB" id="A0A821SVB3"/>
<keyword evidence="2" id="KW-1185">Reference proteome</keyword>
<gene>
    <name evidence="1" type="ORF">PMACD_LOCUS7876</name>
</gene>
<comment type="caution">
    <text evidence="1">The sequence shown here is derived from an EMBL/GenBank/DDBJ whole genome shotgun (WGS) entry which is preliminary data.</text>
</comment>
<name>A0A821SVB3_9NEOP</name>
<dbReference type="Proteomes" id="UP000663880">
    <property type="component" value="Unassembled WGS sequence"/>
</dbReference>